<evidence type="ECO:0000256" key="1">
    <source>
        <dbReference type="SAM" id="Coils"/>
    </source>
</evidence>
<feature type="coiled-coil region" evidence="1">
    <location>
        <begin position="252"/>
        <end position="279"/>
    </location>
</feature>
<evidence type="ECO:0000313" key="3">
    <source>
        <dbReference type="WBParaSite" id="TCONS_00002072.p1"/>
    </source>
</evidence>
<protein>
    <submittedName>
        <fullName evidence="3">Uncharacterized protein</fullName>
    </submittedName>
</protein>
<accession>A0AAF5CUV5</accession>
<reference evidence="3" key="1">
    <citation type="submission" date="2024-02" db="UniProtKB">
        <authorList>
            <consortium name="WormBaseParasite"/>
        </authorList>
    </citation>
    <scope>IDENTIFICATION</scope>
</reference>
<keyword evidence="2" id="KW-1185">Reference proteome</keyword>
<dbReference type="AlphaFoldDB" id="A0AAF5CUV5"/>
<dbReference type="WBParaSite" id="TCONS_00002072.p1">
    <property type="protein sequence ID" value="TCONS_00002072.p1"/>
    <property type="gene ID" value="XLOC_001974"/>
</dbReference>
<sequence length="348" mass="40784">MEKETIMLQNYEKSQHKFLPNNVINISKSLHIDISCLDLTLKRLSLSGGKHFHGNEKKYPCIGKSNKNFNEESAKMAKKIQLFERRIGMMKRRNEKLEEFRKLGNKITKSNVNSYENISRKLSNTSTEGSISPDNEKCLLEKELLQINKNINGGEKKKIKVFFMIIKCDKVIFKEYFTKLIDMNPDSGNFIIPNNLQIDNTKKLKQIPQCDITFIETDYENRGIMSLEDNAMLMKLKKTLYEEIDIMLKRRKETFEGMLNRLNEAKKVLEIKNQAILEKDKELEVEDDKKVEEGNEVSIKKLKKIIIDEENMKKDRFILEGNCRSTGRACQILMKSKSFFNNRIFTKR</sequence>
<organism evidence="2 3">
    <name type="scientific">Strongyloides stercoralis</name>
    <name type="common">Threadworm</name>
    <dbReference type="NCBI Taxonomy" id="6248"/>
    <lineage>
        <taxon>Eukaryota</taxon>
        <taxon>Metazoa</taxon>
        <taxon>Ecdysozoa</taxon>
        <taxon>Nematoda</taxon>
        <taxon>Chromadorea</taxon>
        <taxon>Rhabditida</taxon>
        <taxon>Tylenchina</taxon>
        <taxon>Panagrolaimomorpha</taxon>
        <taxon>Strongyloidoidea</taxon>
        <taxon>Strongyloididae</taxon>
        <taxon>Strongyloides</taxon>
    </lineage>
</organism>
<name>A0AAF5CUV5_STRER</name>
<dbReference type="Proteomes" id="UP000035681">
    <property type="component" value="Unplaced"/>
</dbReference>
<proteinExistence type="predicted"/>
<keyword evidence="1" id="KW-0175">Coiled coil</keyword>
<evidence type="ECO:0000313" key="2">
    <source>
        <dbReference type="Proteomes" id="UP000035681"/>
    </source>
</evidence>